<dbReference type="InterPro" id="IPR001245">
    <property type="entry name" value="Ser-Thr/Tyr_kinase_cat_dom"/>
</dbReference>
<dbReference type="Gramene" id="Kaladp0040s0361.1.v1.1">
    <property type="protein sequence ID" value="Kaladp0040s0361.1.v1.1"/>
    <property type="gene ID" value="Kaladp0040s0361.v1.1"/>
</dbReference>
<organism evidence="21 22">
    <name type="scientific">Kalanchoe fedtschenkoi</name>
    <name type="common">Lavender scallops</name>
    <name type="synonym">South American air plant</name>
    <dbReference type="NCBI Taxonomy" id="63787"/>
    <lineage>
        <taxon>Eukaryota</taxon>
        <taxon>Viridiplantae</taxon>
        <taxon>Streptophyta</taxon>
        <taxon>Embryophyta</taxon>
        <taxon>Tracheophyta</taxon>
        <taxon>Spermatophyta</taxon>
        <taxon>Magnoliopsida</taxon>
        <taxon>eudicotyledons</taxon>
        <taxon>Gunneridae</taxon>
        <taxon>Pentapetalae</taxon>
        <taxon>Saxifragales</taxon>
        <taxon>Crassulaceae</taxon>
        <taxon>Kalanchoe</taxon>
    </lineage>
</organism>
<feature type="binding site" evidence="15">
    <location>
        <position position="375"/>
    </location>
    <ligand>
        <name>ATP</name>
        <dbReference type="ChEBI" id="CHEBI:30616"/>
    </ligand>
</feature>
<dbReference type="FunFam" id="3.30.200.20:FF:000142">
    <property type="entry name" value="Cysteine-rich receptor-like protein kinase 10"/>
    <property type="match status" value="1"/>
</dbReference>
<evidence type="ECO:0000256" key="7">
    <source>
        <dbReference type="ARBA" id="ARBA00022737"/>
    </source>
</evidence>
<proteinExistence type="predicted"/>
<dbReference type="PROSITE" id="PS51473">
    <property type="entry name" value="GNK2"/>
    <property type="match status" value="2"/>
</dbReference>
<keyword evidence="8 15" id="KW-0547">Nucleotide-binding</keyword>
<evidence type="ECO:0000256" key="3">
    <source>
        <dbReference type="ARBA" id="ARBA00022553"/>
    </source>
</evidence>
<dbReference type="PROSITE" id="PS50011">
    <property type="entry name" value="PROTEIN_KINASE_DOM"/>
    <property type="match status" value="1"/>
</dbReference>
<feature type="domain" description="Gnk2-homologous" evidence="20">
    <location>
        <begin position="29"/>
        <end position="133"/>
    </location>
</feature>
<dbReference type="Gene3D" id="3.30.430.20">
    <property type="entry name" value="Gnk2 domain, C-X8-C-X2-C motif"/>
    <property type="match status" value="2"/>
</dbReference>
<dbReference type="FunFam" id="1.10.510.10:FF:000343">
    <property type="entry name" value="Cysteine-rich receptor-like protein kinase 28"/>
    <property type="match status" value="1"/>
</dbReference>
<dbReference type="CDD" id="cd23509">
    <property type="entry name" value="Gnk2-like"/>
    <property type="match status" value="2"/>
</dbReference>
<dbReference type="Gene3D" id="1.10.510.10">
    <property type="entry name" value="Transferase(Phosphotransferase) domain 1"/>
    <property type="match status" value="1"/>
</dbReference>
<name>A0A7N0TNC2_KALFE</name>
<dbReference type="InterPro" id="IPR000719">
    <property type="entry name" value="Prot_kinase_dom"/>
</dbReference>
<keyword evidence="9" id="KW-0418">Kinase</keyword>
<evidence type="ECO:0000256" key="17">
    <source>
        <dbReference type="SAM" id="Phobius"/>
    </source>
</evidence>
<feature type="transmembrane region" description="Helical" evidence="17">
    <location>
        <begin position="288"/>
        <end position="309"/>
    </location>
</feature>
<dbReference type="Gene3D" id="3.30.200.20">
    <property type="entry name" value="Phosphorylase Kinase, domain 1"/>
    <property type="match status" value="1"/>
</dbReference>
<evidence type="ECO:0000256" key="9">
    <source>
        <dbReference type="ARBA" id="ARBA00022777"/>
    </source>
</evidence>
<evidence type="ECO:0000256" key="5">
    <source>
        <dbReference type="ARBA" id="ARBA00022692"/>
    </source>
</evidence>
<dbReference type="Proteomes" id="UP000594263">
    <property type="component" value="Unplaced"/>
</dbReference>
<keyword evidence="2" id="KW-0723">Serine/threonine-protein kinase</keyword>
<accession>A0A7N0TNC2</accession>
<evidence type="ECO:0000259" key="20">
    <source>
        <dbReference type="PROSITE" id="PS51473"/>
    </source>
</evidence>
<evidence type="ECO:0000256" key="10">
    <source>
        <dbReference type="ARBA" id="ARBA00022840"/>
    </source>
</evidence>
<keyword evidence="5 17" id="KW-0812">Transmembrane</keyword>
<protein>
    <submittedName>
        <fullName evidence="21">Uncharacterized protein</fullName>
    </submittedName>
</protein>
<feature type="domain" description="Protein kinase" evidence="19">
    <location>
        <begin position="347"/>
        <end position="624"/>
    </location>
</feature>
<keyword evidence="3" id="KW-0597">Phosphoprotein</keyword>
<keyword evidence="22" id="KW-1185">Reference proteome</keyword>
<dbReference type="EnsemblPlants" id="Kaladp0040s0361.1.v1.1">
    <property type="protein sequence ID" value="Kaladp0040s0361.1.v1.1"/>
    <property type="gene ID" value="Kaladp0040s0361.v1.1"/>
</dbReference>
<evidence type="ECO:0000256" key="15">
    <source>
        <dbReference type="PROSITE-ProRule" id="PRU10141"/>
    </source>
</evidence>
<dbReference type="FunFam" id="3.30.430.20:FF:000003">
    <property type="entry name" value="Cysteine-rich RLK (RECEPTOR-like protein kinase) 10"/>
    <property type="match status" value="1"/>
</dbReference>
<dbReference type="CDD" id="cd14066">
    <property type="entry name" value="STKc_IRAK"/>
    <property type="match status" value="1"/>
</dbReference>
<dbReference type="PROSITE" id="PS00107">
    <property type="entry name" value="PROTEIN_KINASE_ATP"/>
    <property type="match status" value="1"/>
</dbReference>
<feature type="chain" id="PRO_5029724024" evidence="18">
    <location>
        <begin position="26"/>
        <end position="667"/>
    </location>
</feature>
<keyword evidence="14" id="KW-0325">Glycoprotein</keyword>
<evidence type="ECO:0000256" key="11">
    <source>
        <dbReference type="ARBA" id="ARBA00022989"/>
    </source>
</evidence>
<feature type="region of interest" description="Disordered" evidence="16">
    <location>
        <begin position="256"/>
        <end position="279"/>
    </location>
</feature>
<evidence type="ECO:0000313" key="21">
    <source>
        <dbReference type="EnsemblPlants" id="Kaladp0040s0361.1.v1.1"/>
    </source>
</evidence>
<dbReference type="SMART" id="SM00220">
    <property type="entry name" value="S_TKc"/>
    <property type="match status" value="1"/>
</dbReference>
<dbReference type="GO" id="GO:0009737">
    <property type="term" value="P:response to abscisic acid"/>
    <property type="evidence" value="ECO:0007669"/>
    <property type="project" value="UniProtKB-ARBA"/>
</dbReference>
<evidence type="ECO:0000256" key="18">
    <source>
        <dbReference type="SAM" id="SignalP"/>
    </source>
</evidence>
<keyword evidence="12 17" id="KW-0472">Membrane</keyword>
<keyword evidence="7" id="KW-0677">Repeat</keyword>
<evidence type="ECO:0000256" key="2">
    <source>
        <dbReference type="ARBA" id="ARBA00022527"/>
    </source>
</evidence>
<evidence type="ECO:0000256" key="4">
    <source>
        <dbReference type="ARBA" id="ARBA00022679"/>
    </source>
</evidence>
<evidence type="ECO:0000256" key="1">
    <source>
        <dbReference type="ARBA" id="ARBA00004167"/>
    </source>
</evidence>
<dbReference type="InterPro" id="IPR002902">
    <property type="entry name" value="GNK2"/>
</dbReference>
<dbReference type="AlphaFoldDB" id="A0A7N0TNC2"/>
<dbReference type="GO" id="GO:0004674">
    <property type="term" value="F:protein serine/threonine kinase activity"/>
    <property type="evidence" value="ECO:0007669"/>
    <property type="project" value="UniProtKB-KW"/>
</dbReference>
<evidence type="ECO:0000256" key="6">
    <source>
        <dbReference type="ARBA" id="ARBA00022729"/>
    </source>
</evidence>
<dbReference type="InterPro" id="IPR008271">
    <property type="entry name" value="Ser/Thr_kinase_AS"/>
</dbReference>
<evidence type="ECO:0000259" key="19">
    <source>
        <dbReference type="PROSITE" id="PS50011"/>
    </source>
</evidence>
<dbReference type="InterPro" id="IPR017441">
    <property type="entry name" value="Protein_kinase_ATP_BS"/>
</dbReference>
<evidence type="ECO:0000256" key="13">
    <source>
        <dbReference type="ARBA" id="ARBA00023170"/>
    </source>
</evidence>
<sequence length="667" mass="73088">MKLTKTQLGIDVRSIFLLLLAAANGQPSVYISHECSTSGNYTSTSRYRTNLNAALAALSSNTTDIKFGYQNVSEGQSADRVIAAALCRGDISLAACRSCLNVSTSDILRLCPAQKEAVAWYTHCTLRYSNRSVTGFSKLPNYFINGTQNYTTVPQFSEQLRGLLHSLRGEASSGADKFAVGYTNATNIVRTYALVQCTPDLSELDCAACLDYLFGYISSFAPGSTTGRGYCPSCNFRYQLRQFYETAANGSFLVLPPPQPPAPEPPSAPPTYLISPRRGQDNHTTRNIVLIVVSMVVFIVLVLCILIAVRLRMQRKKQPASVKGIKSASGQPLELDFETIRLATDSFSDENKLGQGGFGAVYKGTLGDGQEIAVKRLAAAASGRGDAEFKNEVMLVAKLQHENLVKLIGFCLEGQERLLIFEFMPNASLDQFLFDSFKRTYLYWERRYAIIEGIAKGLLYLHEDSKLGIIHRDLKASNILLDEEMNPKIADFGMARLLFGMDERGGETRRIVGTYGYMAPEYAIRGQFSSKSDVYSFGILMMELVTGQKKSSFCIGGVAGNLMESAWECWSSGKVADIIDPMIKSGPMNEITRCLHIGLLCVQESPPARPTMASVILMLSDLSLPLPAPVKSPVSAHCGSDELAKLTSEECNNFSANEVSVSELYPR</sequence>
<dbReference type="GO" id="GO:0005524">
    <property type="term" value="F:ATP binding"/>
    <property type="evidence" value="ECO:0007669"/>
    <property type="project" value="UniProtKB-UniRule"/>
</dbReference>
<evidence type="ECO:0000256" key="16">
    <source>
        <dbReference type="SAM" id="MobiDB-lite"/>
    </source>
</evidence>
<dbReference type="PROSITE" id="PS00108">
    <property type="entry name" value="PROTEIN_KINASE_ST"/>
    <property type="match status" value="1"/>
</dbReference>
<evidence type="ECO:0000313" key="22">
    <source>
        <dbReference type="Proteomes" id="UP000594263"/>
    </source>
</evidence>
<keyword evidence="10 15" id="KW-0067">ATP-binding</keyword>
<keyword evidence="13" id="KW-0675">Receptor</keyword>
<dbReference type="GO" id="GO:0005886">
    <property type="term" value="C:plasma membrane"/>
    <property type="evidence" value="ECO:0007669"/>
    <property type="project" value="TreeGrafter"/>
</dbReference>
<keyword evidence="4" id="KW-0808">Transferase</keyword>
<dbReference type="InterPro" id="IPR011009">
    <property type="entry name" value="Kinase-like_dom_sf"/>
</dbReference>
<evidence type="ECO:0000256" key="14">
    <source>
        <dbReference type="ARBA" id="ARBA00023180"/>
    </source>
</evidence>
<reference evidence="21" key="1">
    <citation type="submission" date="2021-01" db="UniProtKB">
        <authorList>
            <consortium name="EnsemblPlants"/>
        </authorList>
    </citation>
    <scope>IDENTIFICATION</scope>
</reference>
<dbReference type="OMA" id="TYAGHIC"/>
<evidence type="ECO:0000256" key="8">
    <source>
        <dbReference type="ARBA" id="ARBA00022741"/>
    </source>
</evidence>
<feature type="domain" description="Gnk2-homologous" evidence="20">
    <location>
        <begin position="138"/>
        <end position="243"/>
    </location>
</feature>
<comment type="subcellular location">
    <subcellularLocation>
        <location evidence="1">Membrane</location>
        <topology evidence="1">Single-pass membrane protein</topology>
    </subcellularLocation>
</comment>
<dbReference type="Pfam" id="PF07714">
    <property type="entry name" value="PK_Tyr_Ser-Thr"/>
    <property type="match status" value="1"/>
</dbReference>
<dbReference type="PANTHER" id="PTHR27002">
    <property type="entry name" value="RECEPTOR-LIKE SERINE/THREONINE-PROTEIN KINASE SD1-8"/>
    <property type="match status" value="1"/>
</dbReference>
<keyword evidence="6 18" id="KW-0732">Signal</keyword>
<dbReference type="InterPro" id="IPR038408">
    <property type="entry name" value="GNK2_sf"/>
</dbReference>
<feature type="signal peptide" evidence="18">
    <location>
        <begin position="1"/>
        <end position="25"/>
    </location>
</feature>
<evidence type="ECO:0000256" key="12">
    <source>
        <dbReference type="ARBA" id="ARBA00023136"/>
    </source>
</evidence>
<dbReference type="SUPFAM" id="SSF56112">
    <property type="entry name" value="Protein kinase-like (PK-like)"/>
    <property type="match status" value="1"/>
</dbReference>
<feature type="compositionally biased region" description="Pro residues" evidence="16">
    <location>
        <begin position="256"/>
        <end position="269"/>
    </location>
</feature>
<keyword evidence="11 17" id="KW-1133">Transmembrane helix</keyword>
<dbReference type="PANTHER" id="PTHR27002:SF1104">
    <property type="entry name" value="CYSTEINE-RICH RECEPTOR-LIKE PROTEIN KINASE 27-RELATED"/>
    <property type="match status" value="1"/>
</dbReference>
<dbReference type="Pfam" id="PF01657">
    <property type="entry name" value="Stress-antifung"/>
    <property type="match status" value="2"/>
</dbReference>